<dbReference type="Proteomes" id="UP001174677">
    <property type="component" value="Chromosome 3"/>
</dbReference>
<evidence type="ECO:0000256" key="2">
    <source>
        <dbReference type="ARBA" id="ARBA00022574"/>
    </source>
</evidence>
<dbReference type="InterPro" id="IPR051972">
    <property type="entry name" value="Glutamate-rich_WD_repeat"/>
</dbReference>
<comment type="caution">
    <text evidence="7">The sequence shown here is derived from an EMBL/GenBank/DDBJ whole genome shotgun (WGS) entry which is preliminary data.</text>
</comment>
<dbReference type="InterPro" id="IPR015943">
    <property type="entry name" value="WD40/YVTN_repeat-like_dom_sf"/>
</dbReference>
<dbReference type="Gene3D" id="2.130.10.10">
    <property type="entry name" value="YVTN repeat-like/Quinoprotein amine dehydrogenase"/>
    <property type="match status" value="1"/>
</dbReference>
<dbReference type="PANTHER" id="PTHR45903:SF1">
    <property type="entry name" value="GLUTAMATE-RICH WD REPEAT-CONTAINING PROTEIN 1"/>
    <property type="match status" value="1"/>
</dbReference>
<dbReference type="SUPFAM" id="SSF50978">
    <property type="entry name" value="WD40 repeat-like"/>
    <property type="match status" value="1"/>
</dbReference>
<dbReference type="Pfam" id="PF00400">
    <property type="entry name" value="WD40"/>
    <property type="match status" value="2"/>
</dbReference>
<evidence type="ECO:0000256" key="3">
    <source>
        <dbReference type="ARBA" id="ARBA00022737"/>
    </source>
</evidence>
<feature type="region of interest" description="Disordered" evidence="5">
    <location>
        <begin position="1"/>
        <end position="38"/>
    </location>
</feature>
<dbReference type="EMBL" id="JARPOI010000003">
    <property type="protein sequence ID" value="KAJ9185197.1"/>
    <property type="molecule type" value="Genomic_DNA"/>
</dbReference>
<comment type="similarity">
    <text evidence="1">Belongs to the WD repeat RBAP46/RBAP48/MSI1 family.</text>
</comment>
<feature type="compositionally biased region" description="Basic residues" evidence="5">
    <location>
        <begin position="1"/>
        <end position="18"/>
    </location>
</feature>
<dbReference type="PROSITE" id="PS50294">
    <property type="entry name" value="WD_REPEATS_REGION"/>
    <property type="match status" value="1"/>
</dbReference>
<feature type="compositionally biased region" description="Acidic residues" evidence="5">
    <location>
        <begin position="132"/>
        <end position="151"/>
    </location>
</feature>
<proteinExistence type="inferred from homology"/>
<name>A0ABQ9MY07_HEVBR</name>
<feature type="domain" description="Histone-binding protein RBBP4-like N-terminal" evidence="6">
    <location>
        <begin position="49"/>
        <end position="115"/>
    </location>
</feature>
<dbReference type="InterPro" id="IPR001680">
    <property type="entry name" value="WD40_rpt"/>
</dbReference>
<keyword evidence="3" id="KW-0677">Repeat</keyword>
<keyword evidence="8" id="KW-1185">Reference proteome</keyword>
<dbReference type="PROSITE" id="PS50082">
    <property type="entry name" value="WD_REPEATS_2"/>
    <property type="match status" value="1"/>
</dbReference>
<keyword evidence="2 4" id="KW-0853">WD repeat</keyword>
<dbReference type="InterPro" id="IPR036322">
    <property type="entry name" value="WD40_repeat_dom_sf"/>
</dbReference>
<dbReference type="InterPro" id="IPR022052">
    <property type="entry name" value="Histone-bd_RBBP4-like_N"/>
</dbReference>
<evidence type="ECO:0000256" key="1">
    <source>
        <dbReference type="ARBA" id="ARBA00009341"/>
    </source>
</evidence>
<dbReference type="SMART" id="SM00320">
    <property type="entry name" value="WD40"/>
    <property type="match status" value="4"/>
</dbReference>
<evidence type="ECO:0000256" key="4">
    <source>
        <dbReference type="PROSITE-ProRule" id="PRU00221"/>
    </source>
</evidence>
<dbReference type="Pfam" id="PF12265">
    <property type="entry name" value="CAF1C_H4-bd"/>
    <property type="match status" value="1"/>
</dbReference>
<feature type="region of interest" description="Disordered" evidence="5">
    <location>
        <begin position="362"/>
        <end position="381"/>
    </location>
</feature>
<evidence type="ECO:0000259" key="6">
    <source>
        <dbReference type="Pfam" id="PF12265"/>
    </source>
</evidence>
<evidence type="ECO:0000256" key="5">
    <source>
        <dbReference type="SAM" id="MobiDB-lite"/>
    </source>
</evidence>
<feature type="region of interest" description="Disordered" evidence="5">
    <location>
        <begin position="121"/>
        <end position="154"/>
    </location>
</feature>
<reference evidence="7" key="1">
    <citation type="journal article" date="2023" name="Plant Biotechnol. J.">
        <title>Chromosome-level wild Hevea brasiliensis genome provides new tools for genomic-assisted breeding and valuable loci to elevate rubber yield.</title>
        <authorList>
            <person name="Cheng H."/>
            <person name="Song X."/>
            <person name="Hu Y."/>
            <person name="Wu T."/>
            <person name="Yang Q."/>
            <person name="An Z."/>
            <person name="Feng S."/>
            <person name="Deng Z."/>
            <person name="Wu W."/>
            <person name="Zeng X."/>
            <person name="Tu M."/>
            <person name="Wang X."/>
            <person name="Huang H."/>
        </authorList>
    </citation>
    <scope>NUCLEOTIDE SEQUENCE</scope>
    <source>
        <strain evidence="7">MT/VB/25A 57/8</strain>
    </source>
</reference>
<organism evidence="7 8">
    <name type="scientific">Hevea brasiliensis</name>
    <name type="common">Para rubber tree</name>
    <name type="synonym">Siphonia brasiliensis</name>
    <dbReference type="NCBI Taxonomy" id="3981"/>
    <lineage>
        <taxon>Eukaryota</taxon>
        <taxon>Viridiplantae</taxon>
        <taxon>Streptophyta</taxon>
        <taxon>Embryophyta</taxon>
        <taxon>Tracheophyta</taxon>
        <taxon>Spermatophyta</taxon>
        <taxon>Magnoliopsida</taxon>
        <taxon>eudicotyledons</taxon>
        <taxon>Gunneridae</taxon>
        <taxon>Pentapetalae</taxon>
        <taxon>rosids</taxon>
        <taxon>fabids</taxon>
        <taxon>Malpighiales</taxon>
        <taxon>Euphorbiaceae</taxon>
        <taxon>Crotonoideae</taxon>
        <taxon>Micrandreae</taxon>
        <taxon>Hevea</taxon>
    </lineage>
</organism>
<evidence type="ECO:0000313" key="7">
    <source>
        <dbReference type="EMBL" id="KAJ9185197.1"/>
    </source>
</evidence>
<gene>
    <name evidence="7" type="ORF">P3X46_004855</name>
</gene>
<feature type="repeat" description="WD" evidence="4">
    <location>
        <begin position="273"/>
        <end position="315"/>
    </location>
</feature>
<sequence>MVRSIKNPKKAKRKNKGSKRGDGSSSSSSIPSMPTKVWQPGVDKLEEGEELECDPSVYNSLHGFHIGWPCLSFDIVRDSLGLLRTEFPHTVYLVAGTQAEKASYNSIGIFKVSNVSGKRRELVPTTKTSGDTDMDTDSSDSDEDSEDEEDVGTLTPALQLRKVAHEGCVSRIRAMTQNPHICASWSDTGHVQIWDFSAHLNALAQSEAEVNQGGSSVSNQAPLIKFGGHKDEGYAIDWSPRVTGRLVSGDCKNCIHLWEPTSGATWNISNAPFIGHSASVEDLQWSPTEDEVFASCSVDGSIAIWDIRLGKSPAISFKAHNADVNVISWNRLASVMLASGSDDGTFSIRDLRLLSQKQDISSKASVTPSKRTHEVSPPPSKMMDKLRDDAYAISVEANNAKEVNYPYIPISYCFLMPIDKKHKELKPYEVANFYTEHHTVNPYLPKDYTYYQAILAETDSVVFSPTERSANEWAFSKFIIKRIISYDEWGDSLFKQKELNFGKPRYFNYFDYMIAWTGALIYENRQRKFSWFIQFQLDKESWEFPSWFYEWFFNWGLYPVALPNKVRSVYEQFTDSNKSLKDSRLLFTMLYKIPWIVRWDYIISKKKMKRFGEFSTGHVPG</sequence>
<evidence type="ECO:0000313" key="8">
    <source>
        <dbReference type="Proteomes" id="UP001174677"/>
    </source>
</evidence>
<dbReference type="PANTHER" id="PTHR45903">
    <property type="entry name" value="GLUTAMATE-RICH WD REPEAT-CONTAINING PROTEIN 1"/>
    <property type="match status" value="1"/>
</dbReference>
<accession>A0ABQ9MY07</accession>
<protein>
    <recommendedName>
        <fullName evidence="6">Histone-binding protein RBBP4-like N-terminal domain-containing protein</fullName>
    </recommendedName>
</protein>